<dbReference type="PRINTS" id="PR00032">
    <property type="entry name" value="HTHARAC"/>
</dbReference>
<dbReference type="SMART" id="SM00342">
    <property type="entry name" value="HTH_ARAC"/>
    <property type="match status" value="1"/>
</dbReference>
<feature type="domain" description="HTH araC/xylS-type" evidence="9">
    <location>
        <begin position="387"/>
        <end position="484"/>
    </location>
</feature>
<dbReference type="Proteomes" id="UP000650466">
    <property type="component" value="Unassembled WGS sequence"/>
</dbReference>
<evidence type="ECO:0000313" key="11">
    <source>
        <dbReference type="EMBL" id="MBD0383828.1"/>
    </source>
</evidence>
<dbReference type="AlphaFoldDB" id="A0A926KX36"/>
<dbReference type="InterPro" id="IPR020449">
    <property type="entry name" value="Tscrpt_reg_AraC-type_HTH"/>
</dbReference>
<comment type="subcellular location">
    <subcellularLocation>
        <location evidence="1">Cytoplasm</location>
    </subcellularLocation>
</comment>
<dbReference type="SUPFAM" id="SSF52172">
    <property type="entry name" value="CheY-like"/>
    <property type="match status" value="1"/>
</dbReference>
<proteinExistence type="predicted"/>
<dbReference type="InterPro" id="IPR001789">
    <property type="entry name" value="Sig_transdc_resp-reg_receiver"/>
</dbReference>
<sequence length="489" mass="55322">MLKAVVFDDEYIVLQGLREMIDWAGFGIELVGTAGDGHAALDLFQSCRPDIIFTDIRMPGMDGLELIEEVMREAPDTYCVVFSGFNEFEYVKRAIQLGVADYLEKPVTIQSIETSIRKVLERIRQQKEVSELVREKATLDLLLVGEEAEAKWRDSFGSDAERICGVTVLASAPEVEISPKDASYTSVFVRNGQERIIVIFHYGTPMPAFWERLDHLFEHAQTPIGYGKTYSRAADAAISYREALRALRSAHFLDARGVFRFEDLGDLAEAPEGMTEREEAIILSIRTGNKAALLEQIDRFIQWLQVEKLDLAVAEHEMLKLIYLAVEEERKVGGAGSSAKYDSYKPHIEFGEVAAKGNIAKWFRSQIVQIAEWGKAGNEVTKPNSVARARQFIEQNCTRDLSLLEVAEHVGMNPTYFSVLFKEEVGESYIKYVTRYRMELAKSLLGKGLKVNEVSEKVGYHTYRHFSEVFKKYTGATPGQYKDQLTCEK</sequence>
<evidence type="ECO:0000256" key="4">
    <source>
        <dbReference type="ARBA" id="ARBA00023012"/>
    </source>
</evidence>
<dbReference type="Gene3D" id="1.10.10.60">
    <property type="entry name" value="Homeodomain-like"/>
    <property type="match status" value="2"/>
</dbReference>
<gene>
    <name evidence="11" type="ORF">ICC18_27505</name>
</gene>
<keyword evidence="6" id="KW-0238">DNA-binding</keyword>
<dbReference type="Pfam" id="PF00072">
    <property type="entry name" value="Response_reg"/>
    <property type="match status" value="1"/>
</dbReference>
<dbReference type="InterPro" id="IPR041522">
    <property type="entry name" value="CdaR_GGDEF"/>
</dbReference>
<evidence type="ECO:0000259" key="10">
    <source>
        <dbReference type="PROSITE" id="PS50110"/>
    </source>
</evidence>
<dbReference type="Pfam" id="PF17853">
    <property type="entry name" value="GGDEF_2"/>
    <property type="match status" value="1"/>
</dbReference>
<dbReference type="InterPro" id="IPR018060">
    <property type="entry name" value="HTH_AraC"/>
</dbReference>
<dbReference type="PANTHER" id="PTHR42713:SF3">
    <property type="entry name" value="TRANSCRIPTIONAL REGULATORY PROTEIN HPTR"/>
    <property type="match status" value="1"/>
</dbReference>
<evidence type="ECO:0000256" key="8">
    <source>
        <dbReference type="PROSITE-ProRule" id="PRU00169"/>
    </source>
</evidence>
<feature type="modified residue" description="4-aspartylphosphate" evidence="8">
    <location>
        <position position="55"/>
    </location>
</feature>
<dbReference type="GO" id="GO:0003700">
    <property type="term" value="F:DNA-binding transcription factor activity"/>
    <property type="evidence" value="ECO:0007669"/>
    <property type="project" value="InterPro"/>
</dbReference>
<protein>
    <submittedName>
        <fullName evidence="11">Response regulator</fullName>
    </submittedName>
</protein>
<name>A0A926KX36_9BACL</name>
<evidence type="ECO:0000256" key="1">
    <source>
        <dbReference type="ARBA" id="ARBA00004496"/>
    </source>
</evidence>
<evidence type="ECO:0000256" key="5">
    <source>
        <dbReference type="ARBA" id="ARBA00023015"/>
    </source>
</evidence>
<evidence type="ECO:0000256" key="2">
    <source>
        <dbReference type="ARBA" id="ARBA00022490"/>
    </source>
</evidence>
<dbReference type="SUPFAM" id="SSF46689">
    <property type="entry name" value="Homeodomain-like"/>
    <property type="match status" value="2"/>
</dbReference>
<dbReference type="PROSITE" id="PS00041">
    <property type="entry name" value="HTH_ARAC_FAMILY_1"/>
    <property type="match status" value="1"/>
</dbReference>
<evidence type="ECO:0000259" key="9">
    <source>
        <dbReference type="PROSITE" id="PS01124"/>
    </source>
</evidence>
<evidence type="ECO:0000256" key="3">
    <source>
        <dbReference type="ARBA" id="ARBA00022553"/>
    </source>
</evidence>
<dbReference type="Pfam" id="PF12833">
    <property type="entry name" value="HTH_18"/>
    <property type="match status" value="1"/>
</dbReference>
<feature type="domain" description="Response regulatory" evidence="10">
    <location>
        <begin position="3"/>
        <end position="120"/>
    </location>
</feature>
<keyword evidence="7" id="KW-0804">Transcription</keyword>
<dbReference type="InterPro" id="IPR051552">
    <property type="entry name" value="HptR"/>
</dbReference>
<evidence type="ECO:0000256" key="6">
    <source>
        <dbReference type="ARBA" id="ARBA00023125"/>
    </source>
</evidence>
<dbReference type="InterPro" id="IPR018062">
    <property type="entry name" value="HTH_AraC-typ_CS"/>
</dbReference>
<comment type="caution">
    <text evidence="11">The sequence shown here is derived from an EMBL/GenBank/DDBJ whole genome shotgun (WGS) entry which is preliminary data.</text>
</comment>
<dbReference type="GO" id="GO:0043565">
    <property type="term" value="F:sequence-specific DNA binding"/>
    <property type="evidence" value="ECO:0007669"/>
    <property type="project" value="InterPro"/>
</dbReference>
<keyword evidence="5" id="KW-0805">Transcription regulation</keyword>
<dbReference type="CDD" id="cd17536">
    <property type="entry name" value="REC_YesN-like"/>
    <property type="match status" value="1"/>
</dbReference>
<keyword evidence="12" id="KW-1185">Reference proteome</keyword>
<dbReference type="PROSITE" id="PS50110">
    <property type="entry name" value="RESPONSE_REGULATORY"/>
    <property type="match status" value="1"/>
</dbReference>
<dbReference type="GO" id="GO:0000160">
    <property type="term" value="P:phosphorelay signal transduction system"/>
    <property type="evidence" value="ECO:0007669"/>
    <property type="project" value="UniProtKB-KW"/>
</dbReference>
<dbReference type="PANTHER" id="PTHR42713">
    <property type="entry name" value="HISTIDINE KINASE-RELATED"/>
    <property type="match status" value="1"/>
</dbReference>
<dbReference type="InterPro" id="IPR009057">
    <property type="entry name" value="Homeodomain-like_sf"/>
</dbReference>
<keyword evidence="2" id="KW-0963">Cytoplasm</keyword>
<dbReference type="EMBL" id="JACVVD010000013">
    <property type="protein sequence ID" value="MBD0383828.1"/>
    <property type="molecule type" value="Genomic_DNA"/>
</dbReference>
<keyword evidence="4" id="KW-0902">Two-component regulatory system</keyword>
<dbReference type="SMART" id="SM00448">
    <property type="entry name" value="REC"/>
    <property type="match status" value="1"/>
</dbReference>
<evidence type="ECO:0000313" key="12">
    <source>
        <dbReference type="Proteomes" id="UP000650466"/>
    </source>
</evidence>
<reference evidence="11" key="1">
    <citation type="submission" date="2020-09" db="EMBL/GenBank/DDBJ databases">
        <title>Draft Genome Sequence of Paenibacillus sp. WST5.</title>
        <authorList>
            <person name="Bao Z."/>
        </authorList>
    </citation>
    <scope>NUCLEOTIDE SEQUENCE</scope>
    <source>
        <strain evidence="11">WST5</strain>
    </source>
</reference>
<keyword evidence="3 8" id="KW-0597">Phosphoprotein</keyword>
<dbReference type="Gene3D" id="3.40.50.2300">
    <property type="match status" value="1"/>
</dbReference>
<dbReference type="PROSITE" id="PS01124">
    <property type="entry name" value="HTH_ARAC_FAMILY_2"/>
    <property type="match status" value="1"/>
</dbReference>
<evidence type="ECO:0000256" key="7">
    <source>
        <dbReference type="ARBA" id="ARBA00023163"/>
    </source>
</evidence>
<dbReference type="GO" id="GO:0005737">
    <property type="term" value="C:cytoplasm"/>
    <property type="evidence" value="ECO:0007669"/>
    <property type="project" value="UniProtKB-SubCell"/>
</dbReference>
<accession>A0A926KX36</accession>
<organism evidence="11 12">
    <name type="scientific">Paenibacillus sedimenti</name>
    <dbReference type="NCBI Taxonomy" id="2770274"/>
    <lineage>
        <taxon>Bacteria</taxon>
        <taxon>Bacillati</taxon>
        <taxon>Bacillota</taxon>
        <taxon>Bacilli</taxon>
        <taxon>Bacillales</taxon>
        <taxon>Paenibacillaceae</taxon>
        <taxon>Paenibacillus</taxon>
    </lineage>
</organism>
<dbReference type="InterPro" id="IPR011006">
    <property type="entry name" value="CheY-like_superfamily"/>
</dbReference>